<evidence type="ECO:0000256" key="11">
    <source>
        <dbReference type="ARBA" id="ARBA00023002"/>
    </source>
</evidence>
<reference evidence="16" key="1">
    <citation type="submission" date="2016-11" db="UniProtKB">
        <authorList>
            <consortium name="WormBaseParasite"/>
        </authorList>
    </citation>
    <scope>IDENTIFICATION</scope>
</reference>
<keyword evidence="10" id="KW-0479">Metal-binding</keyword>
<evidence type="ECO:0000256" key="10">
    <source>
        <dbReference type="ARBA" id="ARBA00022723"/>
    </source>
</evidence>
<dbReference type="GO" id="GO:0008482">
    <property type="term" value="F:sulfite oxidase activity"/>
    <property type="evidence" value="ECO:0007669"/>
    <property type="project" value="UniProtKB-EC"/>
</dbReference>
<dbReference type="FunFam" id="3.10.120.10:FF:000007">
    <property type="entry name" value="Sulfite oxidase, mitochondrial"/>
    <property type="match status" value="1"/>
</dbReference>
<keyword evidence="12" id="KW-0408">Iron</keyword>
<dbReference type="Pfam" id="PF00174">
    <property type="entry name" value="Oxidored_molyb"/>
    <property type="match status" value="1"/>
</dbReference>
<dbReference type="PROSITE" id="PS00559">
    <property type="entry name" value="MOLYBDOPTERIN_EUK"/>
    <property type="match status" value="1"/>
</dbReference>
<comment type="cofactor">
    <cofactor evidence="2">
        <name>heme b</name>
        <dbReference type="ChEBI" id="CHEBI:60344"/>
    </cofactor>
</comment>
<keyword evidence="15" id="KW-1185">Reference proteome</keyword>
<dbReference type="GO" id="GO:0043546">
    <property type="term" value="F:molybdopterin cofactor binding"/>
    <property type="evidence" value="ECO:0007669"/>
    <property type="project" value="InterPro"/>
</dbReference>
<dbReference type="PRINTS" id="PR00407">
    <property type="entry name" value="EUMOPTERIN"/>
</dbReference>
<keyword evidence="13" id="KW-0496">Mitochondrion</keyword>
<dbReference type="InterPro" id="IPR008335">
    <property type="entry name" value="Mopterin_OxRdtase_euk"/>
</dbReference>
<dbReference type="PANTHER" id="PTHR19372">
    <property type="entry name" value="SULFITE REDUCTASE"/>
    <property type="match status" value="1"/>
</dbReference>
<dbReference type="InterPro" id="IPR036400">
    <property type="entry name" value="Cyt_B5-like_heme/steroid_sf"/>
</dbReference>
<evidence type="ECO:0000256" key="13">
    <source>
        <dbReference type="ARBA" id="ARBA00023128"/>
    </source>
</evidence>
<dbReference type="GO" id="GO:0020037">
    <property type="term" value="F:heme binding"/>
    <property type="evidence" value="ECO:0007669"/>
    <property type="project" value="InterPro"/>
</dbReference>
<dbReference type="SMART" id="SM01117">
    <property type="entry name" value="Cyt-b5"/>
    <property type="match status" value="1"/>
</dbReference>
<dbReference type="CDD" id="cd02111">
    <property type="entry name" value="eukary_SO_Moco"/>
    <property type="match status" value="1"/>
</dbReference>
<sequence length="651" mass="74295">MCLFLRPCNAFLKHMEFQGLGYVVSCPLDPKRAKMTFFVYSDKKMLPSNAVFLKFLDLQLIKLLALIDNMHFIFKRQRRNFVAFLISYCQNIKLPNFKNQIYSNRGKTRNSLYFRYYNTNSHQSSKLNYFLFSAFGGIFAFDDYLPFKKCYLKENLNSNLKPPERKDLPIFTIEEVKKHGKDSNRIWVTYKQGVYDITDFVQSHPGGDKILLAASDSIVIFLYIFSLTLKEPYWLIYAQHKTDEVFELLEELRIGSLSKDELKDSELGKSSPDDPFGIDPSRHPALLVNSQKPFNAETPAPLLIDNFKTPNEIFFVRNHMPVPNLDERKHHLEVNGLGIKKGINLSVDDLKNKYEPVKITSAIQCAGNRRNDMNKFKKVQGLMWTGTAISNAEWAGCRLRDVLISAGINPNSKEIKHVQFEGADMDMTGNKYGASIPFDKAMNPEVLIAYEMNGEPLPRDHGYPLRIIAPGIVGARQVKWLTSIKTSIEESTSHWQRKDYKAMPSSINIGDPLPFDSVPSIQEYPVQSAICVPTPNTKISKGTENIVVEGYAWSGGGRGIIRVEVSADGGKSWKCAELKQSEDQDFEHMWAWTLWSLKIPIPEEAKENGHFELICKATDRAYNTQPEDASGIWNVRGLLHNAWHRVPLILF</sequence>
<dbReference type="Gene3D" id="2.60.40.650">
    <property type="match status" value="1"/>
</dbReference>
<comment type="cofactor">
    <cofactor evidence="1">
        <name>Mo-molybdopterin</name>
        <dbReference type="ChEBI" id="CHEBI:71302"/>
    </cofactor>
</comment>
<dbReference type="WBParaSite" id="MhA1_Contig541.frz3.fgene1">
    <property type="protein sequence ID" value="MhA1_Contig541.frz3.fgene1"/>
    <property type="gene ID" value="MhA1_Contig541.frz3.fgene1"/>
</dbReference>
<evidence type="ECO:0000256" key="12">
    <source>
        <dbReference type="ARBA" id="ARBA00023004"/>
    </source>
</evidence>
<dbReference type="InterPro" id="IPR000572">
    <property type="entry name" value="OxRdtase_Mopterin-bd_dom"/>
</dbReference>
<evidence type="ECO:0000256" key="8">
    <source>
        <dbReference type="ARBA" id="ARBA00022505"/>
    </source>
</evidence>
<dbReference type="GO" id="GO:0005758">
    <property type="term" value="C:mitochondrial intermembrane space"/>
    <property type="evidence" value="ECO:0007669"/>
    <property type="project" value="UniProtKB-SubCell"/>
</dbReference>
<proteinExistence type="predicted"/>
<dbReference type="PROSITE" id="PS00191">
    <property type="entry name" value="CYTOCHROME_B5_1"/>
    <property type="match status" value="1"/>
</dbReference>
<evidence type="ECO:0000256" key="4">
    <source>
        <dbReference type="ARBA" id="ARBA00004678"/>
    </source>
</evidence>
<evidence type="ECO:0000256" key="5">
    <source>
        <dbReference type="ARBA" id="ARBA00004971"/>
    </source>
</evidence>
<comment type="subcellular location">
    <subcellularLocation>
        <location evidence="3">Mitochondrion intermembrane space</location>
    </subcellularLocation>
</comment>
<dbReference type="FunFam" id="3.90.420.10:FF:000002">
    <property type="entry name" value="sulfite oxidase, mitochondrial"/>
    <property type="match status" value="1"/>
</dbReference>
<dbReference type="PROSITE" id="PS50255">
    <property type="entry name" value="CYTOCHROME_B5_2"/>
    <property type="match status" value="1"/>
</dbReference>
<dbReference type="SUPFAM" id="SSF55856">
    <property type="entry name" value="Cytochrome b5-like heme/steroid binding domain"/>
    <property type="match status" value="1"/>
</dbReference>
<comment type="pathway">
    <text evidence="5">Energy metabolism; sulfur metabolism.</text>
</comment>
<dbReference type="PANTHER" id="PTHR19372:SF7">
    <property type="entry name" value="SULFITE OXIDASE, MITOCHONDRIAL"/>
    <property type="match status" value="1"/>
</dbReference>
<dbReference type="InterPro" id="IPR022407">
    <property type="entry name" value="OxRdtase_Mopterin_BS"/>
</dbReference>
<dbReference type="UniPathway" id="UPA00096"/>
<dbReference type="Gene3D" id="3.10.120.10">
    <property type="entry name" value="Cytochrome b5-like heme/steroid binding domain"/>
    <property type="match status" value="1"/>
</dbReference>
<evidence type="ECO:0000313" key="15">
    <source>
        <dbReference type="Proteomes" id="UP000095281"/>
    </source>
</evidence>
<evidence type="ECO:0000256" key="9">
    <source>
        <dbReference type="ARBA" id="ARBA00022617"/>
    </source>
</evidence>
<name>A0A1I8BSX7_MELHA</name>
<dbReference type="GO" id="GO:0006790">
    <property type="term" value="P:sulfur compound metabolic process"/>
    <property type="evidence" value="ECO:0007669"/>
    <property type="project" value="UniProtKB-UniPathway"/>
</dbReference>
<organism evidence="15 16">
    <name type="scientific">Meloidogyne hapla</name>
    <name type="common">Root-knot nematode worm</name>
    <dbReference type="NCBI Taxonomy" id="6305"/>
    <lineage>
        <taxon>Eukaryota</taxon>
        <taxon>Metazoa</taxon>
        <taxon>Ecdysozoa</taxon>
        <taxon>Nematoda</taxon>
        <taxon>Chromadorea</taxon>
        <taxon>Rhabditida</taxon>
        <taxon>Tylenchina</taxon>
        <taxon>Tylenchomorpha</taxon>
        <taxon>Tylenchoidea</taxon>
        <taxon>Meloidogynidae</taxon>
        <taxon>Meloidogyninae</taxon>
        <taxon>Meloidogyne</taxon>
    </lineage>
</organism>
<evidence type="ECO:0000256" key="6">
    <source>
        <dbReference type="ARBA" id="ARBA00011738"/>
    </source>
</evidence>
<dbReference type="SUPFAM" id="SSF56524">
    <property type="entry name" value="Oxidoreductase molybdopterin-binding domain"/>
    <property type="match status" value="1"/>
</dbReference>
<dbReference type="Proteomes" id="UP000095281">
    <property type="component" value="Unplaced"/>
</dbReference>
<keyword evidence="11" id="KW-0560">Oxidoreductase</keyword>
<dbReference type="InterPro" id="IPR005066">
    <property type="entry name" value="MoCF_OxRdtse_dimer"/>
</dbReference>
<dbReference type="OMA" id="EESTSQW"/>
<evidence type="ECO:0000256" key="2">
    <source>
        <dbReference type="ARBA" id="ARBA00001970"/>
    </source>
</evidence>
<comment type="subunit">
    <text evidence="6">Homodimer.</text>
</comment>
<dbReference type="GO" id="GO:0030151">
    <property type="term" value="F:molybdenum ion binding"/>
    <property type="evidence" value="ECO:0007669"/>
    <property type="project" value="InterPro"/>
</dbReference>
<evidence type="ECO:0000259" key="14">
    <source>
        <dbReference type="PROSITE" id="PS50255"/>
    </source>
</evidence>
<evidence type="ECO:0000256" key="7">
    <source>
        <dbReference type="ARBA" id="ARBA00012505"/>
    </source>
</evidence>
<keyword evidence="8" id="KW-0500">Molybdenum</keyword>
<evidence type="ECO:0000256" key="1">
    <source>
        <dbReference type="ARBA" id="ARBA00001924"/>
    </source>
</evidence>
<evidence type="ECO:0000256" key="3">
    <source>
        <dbReference type="ARBA" id="ARBA00004569"/>
    </source>
</evidence>
<dbReference type="Gene3D" id="3.90.420.10">
    <property type="entry name" value="Oxidoreductase, molybdopterin-binding domain"/>
    <property type="match status" value="1"/>
</dbReference>
<protein>
    <recommendedName>
        <fullName evidence="7">sulfite oxidase</fullName>
        <ecNumber evidence="7">1.8.3.1</ecNumber>
    </recommendedName>
</protein>
<dbReference type="Pfam" id="PF03404">
    <property type="entry name" value="Mo-co_dimer"/>
    <property type="match status" value="1"/>
</dbReference>
<evidence type="ECO:0000313" key="16">
    <source>
        <dbReference type="WBParaSite" id="MhA1_Contig541.frz3.fgene1"/>
    </source>
</evidence>
<dbReference type="AlphaFoldDB" id="A0A1I8BSX7"/>
<dbReference type="Pfam" id="PF00173">
    <property type="entry name" value="Cyt-b5"/>
    <property type="match status" value="1"/>
</dbReference>
<accession>A0A1I8BSX7</accession>
<dbReference type="InterPro" id="IPR036374">
    <property type="entry name" value="OxRdtase_Mopterin-bd_sf"/>
</dbReference>
<dbReference type="InterPro" id="IPR001199">
    <property type="entry name" value="Cyt_B5-like_heme/steroid-bd"/>
</dbReference>
<keyword evidence="9" id="KW-0349">Heme</keyword>
<comment type="pathway">
    <text evidence="4">Sulfur metabolism.</text>
</comment>
<feature type="domain" description="Cytochrome b5 heme-binding" evidence="14">
    <location>
        <begin position="168"/>
        <end position="258"/>
    </location>
</feature>
<dbReference type="InterPro" id="IPR014756">
    <property type="entry name" value="Ig_E-set"/>
</dbReference>
<dbReference type="SUPFAM" id="SSF81296">
    <property type="entry name" value="E set domains"/>
    <property type="match status" value="1"/>
</dbReference>
<dbReference type="EC" id="1.8.3.1" evidence="7"/>
<dbReference type="InterPro" id="IPR018506">
    <property type="entry name" value="Cyt_B5_heme-BS"/>
</dbReference>